<feature type="domain" description="Transcription regulator PadR N-terminal" evidence="1">
    <location>
        <begin position="28"/>
        <end position="102"/>
    </location>
</feature>
<dbReference type="RefSeq" id="WP_002597786.1">
    <property type="nucleotide sequence ID" value="NZ_LTAY01000060.1"/>
</dbReference>
<protein>
    <submittedName>
        <fullName evidence="2">Transcriptional regulator PadR-like family protein</fullName>
    </submittedName>
</protein>
<gene>
    <name evidence="2" type="ORF">CLTHE_23880</name>
</gene>
<dbReference type="SUPFAM" id="SSF46785">
    <property type="entry name" value="Winged helix' DNA-binding domain"/>
    <property type="match status" value="1"/>
</dbReference>
<dbReference type="Proteomes" id="UP000191448">
    <property type="component" value="Unassembled WGS sequence"/>
</dbReference>
<dbReference type="AlphaFoldDB" id="A0A1V4ST30"/>
<reference evidence="2 3" key="1">
    <citation type="submission" date="2016-02" db="EMBL/GenBank/DDBJ databases">
        <title>Genome sequence of Clostridium thermobutyricum DSM 4928.</title>
        <authorList>
            <person name="Poehlein A."/>
            <person name="Daniel R."/>
        </authorList>
    </citation>
    <scope>NUCLEOTIDE SEQUENCE [LARGE SCALE GENOMIC DNA]</scope>
    <source>
        <strain evidence="2 3">DSM 4928</strain>
    </source>
</reference>
<name>A0A1V4ST30_9CLOT</name>
<sequence>MDKRNRAIVPRNVVNAKMMYMLYILKELSKGNTVFGNRVLSDFKETFETSALPFPVSSSTVYESLYELEKCEYVVSRWTGDEVSNKRSKKIYSITDSGLNFLNNHIADYISNLDKTKSTLDKIKTMLLK</sequence>
<dbReference type="OrthoDB" id="1914713at2"/>
<dbReference type="InterPro" id="IPR005149">
    <property type="entry name" value="Tscrpt_reg_PadR_N"/>
</dbReference>
<dbReference type="Pfam" id="PF03551">
    <property type="entry name" value="PadR"/>
    <property type="match status" value="1"/>
</dbReference>
<evidence type="ECO:0000313" key="2">
    <source>
        <dbReference type="EMBL" id="OPX46943.1"/>
    </source>
</evidence>
<evidence type="ECO:0000259" key="1">
    <source>
        <dbReference type="Pfam" id="PF03551"/>
    </source>
</evidence>
<dbReference type="Gene3D" id="1.10.10.10">
    <property type="entry name" value="Winged helix-like DNA-binding domain superfamily/Winged helix DNA-binding domain"/>
    <property type="match status" value="1"/>
</dbReference>
<proteinExistence type="predicted"/>
<dbReference type="InterPro" id="IPR036390">
    <property type="entry name" value="WH_DNA-bd_sf"/>
</dbReference>
<evidence type="ECO:0000313" key="3">
    <source>
        <dbReference type="Proteomes" id="UP000191448"/>
    </source>
</evidence>
<comment type="caution">
    <text evidence="2">The sequence shown here is derived from an EMBL/GenBank/DDBJ whole genome shotgun (WGS) entry which is preliminary data.</text>
</comment>
<accession>A0A1V4ST30</accession>
<dbReference type="InterPro" id="IPR036388">
    <property type="entry name" value="WH-like_DNA-bd_sf"/>
</dbReference>
<organism evidence="2 3">
    <name type="scientific">Clostridium thermobutyricum DSM 4928</name>
    <dbReference type="NCBI Taxonomy" id="1121339"/>
    <lineage>
        <taxon>Bacteria</taxon>
        <taxon>Bacillati</taxon>
        <taxon>Bacillota</taxon>
        <taxon>Clostridia</taxon>
        <taxon>Eubacteriales</taxon>
        <taxon>Clostridiaceae</taxon>
        <taxon>Clostridium</taxon>
    </lineage>
</organism>
<dbReference type="EMBL" id="LTAY01000060">
    <property type="protein sequence ID" value="OPX46943.1"/>
    <property type="molecule type" value="Genomic_DNA"/>
</dbReference>